<organism evidence="2 3">
    <name type="scientific">Stylonychia lemnae</name>
    <name type="common">Ciliate</name>
    <dbReference type="NCBI Taxonomy" id="5949"/>
    <lineage>
        <taxon>Eukaryota</taxon>
        <taxon>Sar</taxon>
        <taxon>Alveolata</taxon>
        <taxon>Ciliophora</taxon>
        <taxon>Intramacronucleata</taxon>
        <taxon>Spirotrichea</taxon>
        <taxon>Stichotrichia</taxon>
        <taxon>Sporadotrichida</taxon>
        <taxon>Oxytrichidae</taxon>
        <taxon>Stylonychinae</taxon>
        <taxon>Stylonychia</taxon>
    </lineage>
</organism>
<feature type="compositionally biased region" description="Polar residues" evidence="1">
    <location>
        <begin position="199"/>
        <end position="270"/>
    </location>
</feature>
<dbReference type="EMBL" id="CCKQ01000108">
    <property type="protein sequence ID" value="CDW71177.1"/>
    <property type="molecule type" value="Genomic_DNA"/>
</dbReference>
<proteinExistence type="predicted"/>
<evidence type="ECO:0000313" key="2">
    <source>
        <dbReference type="EMBL" id="CDW71177.1"/>
    </source>
</evidence>
<dbReference type="InParanoid" id="A0A077ZMH8"/>
<dbReference type="Proteomes" id="UP000039865">
    <property type="component" value="Unassembled WGS sequence"/>
</dbReference>
<feature type="region of interest" description="Disordered" evidence="1">
    <location>
        <begin position="117"/>
        <end position="270"/>
    </location>
</feature>
<name>A0A077ZMH8_STYLE</name>
<accession>A0A077ZMH8</accession>
<gene>
    <name evidence="2" type="primary">Contig17291.g18415</name>
    <name evidence="2" type="ORF">STYLEM_116</name>
</gene>
<keyword evidence="3" id="KW-1185">Reference proteome</keyword>
<feature type="region of interest" description="Disordered" evidence="1">
    <location>
        <begin position="380"/>
        <end position="400"/>
    </location>
</feature>
<feature type="compositionally biased region" description="Basic and acidic residues" evidence="1">
    <location>
        <begin position="178"/>
        <end position="197"/>
    </location>
</feature>
<dbReference type="AlphaFoldDB" id="A0A077ZMH8"/>
<evidence type="ECO:0000313" key="3">
    <source>
        <dbReference type="Proteomes" id="UP000039865"/>
    </source>
</evidence>
<feature type="compositionally biased region" description="Acidic residues" evidence="1">
    <location>
        <begin position="1"/>
        <end position="36"/>
    </location>
</feature>
<feature type="compositionally biased region" description="Low complexity" evidence="1">
    <location>
        <begin position="384"/>
        <end position="394"/>
    </location>
</feature>
<sequence length="427" mass="48261">MSDSEEDDRSGSGSEEEEEEQDESGSGEGSGSDEEGSGSGSGSGSDDESGSGSGSDSDDSDKKKKKKGDKGKEKDKSKVEEEKALPVFKPTGYQSIMSTLKDINKDLDEITINVEKVHNKFSPLKPKYTSTFTKERENKPPPPTYPRNYHPPLHEQERRRSYSPKKYDNYQGDDDYDPDHLNDRDDNYYENRQDEYPSRGNNNYRSSGGPGPNQSYHSRGQGNQSQGAYNTFDNRQMSNSRGQSERNQQQSSFQNTNRYPPSQGYNNQQYPSQKQVGFQNQSFNQSYTQPNLQRNISPASRFINNPSTNYNNQNLFVGGQPPMTSYTQFYRNQSALQNTLMYPQQQQNQGYLQAQSNPQMLGSSNIMGVNSTPQFGQFNYGNPQQNSQSFSQQSRKFDNNTLTNPVAREGEVQRVENLQEAIDALLR</sequence>
<protein>
    <submittedName>
        <fullName evidence="2">Uncharacterized protein</fullName>
    </submittedName>
</protein>
<feature type="region of interest" description="Disordered" evidence="1">
    <location>
        <begin position="1"/>
        <end position="91"/>
    </location>
</feature>
<evidence type="ECO:0000256" key="1">
    <source>
        <dbReference type="SAM" id="MobiDB-lite"/>
    </source>
</evidence>
<reference evidence="2 3" key="1">
    <citation type="submission" date="2014-06" db="EMBL/GenBank/DDBJ databases">
        <authorList>
            <person name="Swart Estienne"/>
        </authorList>
    </citation>
    <scope>NUCLEOTIDE SEQUENCE [LARGE SCALE GENOMIC DNA]</scope>
    <source>
        <strain evidence="2 3">130c</strain>
    </source>
</reference>
<feature type="compositionally biased region" description="Basic and acidic residues" evidence="1">
    <location>
        <begin position="152"/>
        <end position="168"/>
    </location>
</feature>
<feature type="compositionally biased region" description="Basic and acidic residues" evidence="1">
    <location>
        <begin position="70"/>
        <end position="84"/>
    </location>
</feature>